<reference evidence="1" key="1">
    <citation type="submission" date="2023-03" db="EMBL/GenBank/DDBJ databases">
        <title>Massive genome expansion in bonnet fungi (Mycena s.s.) driven by repeated elements and novel gene families across ecological guilds.</title>
        <authorList>
            <consortium name="Lawrence Berkeley National Laboratory"/>
            <person name="Harder C.B."/>
            <person name="Miyauchi S."/>
            <person name="Viragh M."/>
            <person name="Kuo A."/>
            <person name="Thoen E."/>
            <person name="Andreopoulos B."/>
            <person name="Lu D."/>
            <person name="Skrede I."/>
            <person name="Drula E."/>
            <person name="Henrissat B."/>
            <person name="Morin E."/>
            <person name="Kohler A."/>
            <person name="Barry K."/>
            <person name="LaButti K."/>
            <person name="Morin E."/>
            <person name="Salamov A."/>
            <person name="Lipzen A."/>
            <person name="Mereny Z."/>
            <person name="Hegedus B."/>
            <person name="Baldrian P."/>
            <person name="Stursova M."/>
            <person name="Weitz H."/>
            <person name="Taylor A."/>
            <person name="Grigoriev I.V."/>
            <person name="Nagy L.G."/>
            <person name="Martin F."/>
            <person name="Kauserud H."/>
        </authorList>
    </citation>
    <scope>NUCLEOTIDE SEQUENCE</scope>
    <source>
        <strain evidence="1">CBHHK188m</strain>
    </source>
</reference>
<gene>
    <name evidence="1" type="ORF">DFH07DRAFT_951595</name>
</gene>
<dbReference type="AlphaFoldDB" id="A0AAD7K4I8"/>
<proteinExistence type="predicted"/>
<sequence length="332" mass="37258">MHGLAQYPLLQLSQVSKRWYNIVMETSSFWSTIELKGSTRDWSQAQIDTMMQLLQCALERSGHSPLTVEIEGAPHDAAVESLAQHCRRWKTVRLFCDSQSLQQLSAVKGRLPLLETLQINTFGTPPEPVDVFEVAPSLKDFTISGPVLATIICPPLEHLHECACVDLLSSDIAMAEPLMSILSPTTEHFLEFHIDEWRTDHAHQVELNIPPTISNICHLWIEVEGRFYRPHCEQALGGIFASLTLPQLKTLSFQSDGRVALAWPHSEFISLCHRSSFHTRLRSLDLRQVDVTGTQLLQCLSVLNALEELSISDQLRNGKGSAPPLLIRDSLL</sequence>
<keyword evidence="2" id="KW-1185">Reference proteome</keyword>
<dbReference type="Gene3D" id="3.80.10.10">
    <property type="entry name" value="Ribonuclease Inhibitor"/>
    <property type="match status" value="1"/>
</dbReference>
<evidence type="ECO:0000313" key="2">
    <source>
        <dbReference type="Proteomes" id="UP001215280"/>
    </source>
</evidence>
<comment type="caution">
    <text evidence="1">The sequence shown here is derived from an EMBL/GenBank/DDBJ whole genome shotgun (WGS) entry which is preliminary data.</text>
</comment>
<name>A0AAD7K4I8_9AGAR</name>
<evidence type="ECO:0008006" key="3">
    <source>
        <dbReference type="Google" id="ProtNLM"/>
    </source>
</evidence>
<organism evidence="1 2">
    <name type="scientific">Mycena maculata</name>
    <dbReference type="NCBI Taxonomy" id="230809"/>
    <lineage>
        <taxon>Eukaryota</taxon>
        <taxon>Fungi</taxon>
        <taxon>Dikarya</taxon>
        <taxon>Basidiomycota</taxon>
        <taxon>Agaricomycotina</taxon>
        <taxon>Agaricomycetes</taxon>
        <taxon>Agaricomycetidae</taxon>
        <taxon>Agaricales</taxon>
        <taxon>Marasmiineae</taxon>
        <taxon>Mycenaceae</taxon>
        <taxon>Mycena</taxon>
    </lineage>
</organism>
<evidence type="ECO:0000313" key="1">
    <source>
        <dbReference type="EMBL" id="KAJ7776979.1"/>
    </source>
</evidence>
<accession>A0AAD7K4I8</accession>
<dbReference type="Proteomes" id="UP001215280">
    <property type="component" value="Unassembled WGS sequence"/>
</dbReference>
<protein>
    <recommendedName>
        <fullName evidence="3">F-box domain-containing protein</fullName>
    </recommendedName>
</protein>
<dbReference type="EMBL" id="JARJLG010000011">
    <property type="protein sequence ID" value="KAJ7776979.1"/>
    <property type="molecule type" value="Genomic_DNA"/>
</dbReference>
<dbReference type="InterPro" id="IPR032675">
    <property type="entry name" value="LRR_dom_sf"/>
</dbReference>
<dbReference type="SUPFAM" id="SSF52047">
    <property type="entry name" value="RNI-like"/>
    <property type="match status" value="1"/>
</dbReference>